<keyword evidence="1" id="KW-0479">Metal-binding</keyword>
<evidence type="ECO:0000313" key="3">
    <source>
        <dbReference type="EMBL" id="WAR08815.1"/>
    </source>
</evidence>
<gene>
    <name evidence="3" type="ORF">MAR_018773</name>
</gene>
<accession>A0ABY7EI64</accession>
<name>A0ABY7EI64_MYAAR</name>
<keyword evidence="1" id="KW-0863">Zinc-finger</keyword>
<dbReference type="InterPro" id="IPR000315">
    <property type="entry name" value="Znf_B-box"/>
</dbReference>
<feature type="domain" description="B box-type" evidence="2">
    <location>
        <begin position="539"/>
        <end position="581"/>
    </location>
</feature>
<protein>
    <recommendedName>
        <fullName evidence="2">B box-type domain-containing protein</fullName>
    </recommendedName>
</protein>
<evidence type="ECO:0000259" key="2">
    <source>
        <dbReference type="PROSITE" id="PS50119"/>
    </source>
</evidence>
<organism evidence="3 4">
    <name type="scientific">Mya arenaria</name>
    <name type="common">Soft-shell clam</name>
    <dbReference type="NCBI Taxonomy" id="6604"/>
    <lineage>
        <taxon>Eukaryota</taxon>
        <taxon>Metazoa</taxon>
        <taxon>Spiralia</taxon>
        <taxon>Lophotrochozoa</taxon>
        <taxon>Mollusca</taxon>
        <taxon>Bivalvia</taxon>
        <taxon>Autobranchia</taxon>
        <taxon>Heteroconchia</taxon>
        <taxon>Euheterodonta</taxon>
        <taxon>Imparidentia</taxon>
        <taxon>Neoheterodontei</taxon>
        <taxon>Myida</taxon>
        <taxon>Myoidea</taxon>
        <taxon>Myidae</taxon>
        <taxon>Mya</taxon>
    </lineage>
</organism>
<feature type="non-terminal residue" evidence="3">
    <location>
        <position position="678"/>
    </location>
</feature>
<proteinExistence type="predicted"/>
<feature type="non-terminal residue" evidence="3">
    <location>
        <position position="1"/>
    </location>
</feature>
<sequence>VNNFPYDERCNDDSLYKKQHLFNKAIHLRLLKNKMVRGPENLSDEDRFNNFLQMLMRCCVKVMRTLLSKMVSWLGYSDVDGFLSSERTHLKDMQIASLPKSQAILYPGTATDIKQWDLSLLNCVLTQIQRKIILKEFGNPIDPVLINNRVQVTATKVGKAYERKLYPASGNTDINKWPMSVCSCLLSVLSPKPQTSLVRIAESLDDIRELRNKLCHPDDPAMTTADYELHMPVIKTFIDLGLAFLGDDAFESEIKKEMDDIENGKLKTYLLIDHRHLQQSYHDDKEIIQRLDKIEKAVEELPKEEGRHVLGVRPKCVEVKIGFDNVRWMWSFIKDYFNCRLELAFEPMQTLLRRQKGCEHLEITIAIPDMFSALMKIGQAVDMDIDSVMFLLEMIFQKSQLRLEKSFAALCDMSTQTSQREDQFFKIGSRKMESNEHEKPAEEYTVDDANIKFTPWIQKAMKCTVDGAGNIVKTLIYDETGTPIEEYTVDEAGNKVKKLKQDEMENPIEEYTVDDAGNKVKNLKKESKKEQVSFYCEPCLQNKIKVNYMIKCKDCDKMLCSDCARVHRNSKTSRNHIMIEQQPDDLTNLKFTPATTINVNFPSDADPICLNDMVLLGGDRLILVDLNNKKVKMVDLGTNNLMSQISVPGGPRNICLLPGDRVAVYSVNGSIQFMKALG</sequence>
<dbReference type="EMBL" id="CP111017">
    <property type="protein sequence ID" value="WAR08815.1"/>
    <property type="molecule type" value="Genomic_DNA"/>
</dbReference>
<keyword evidence="1" id="KW-0862">Zinc</keyword>
<keyword evidence="4" id="KW-1185">Reference proteome</keyword>
<reference evidence="3" key="1">
    <citation type="submission" date="2022-11" db="EMBL/GenBank/DDBJ databases">
        <title>Centuries of genome instability and evolution in soft-shell clam transmissible cancer (bioRxiv).</title>
        <authorList>
            <person name="Hart S.F.M."/>
            <person name="Yonemitsu M.A."/>
            <person name="Giersch R.M."/>
            <person name="Beal B.F."/>
            <person name="Arriagada G."/>
            <person name="Davis B.W."/>
            <person name="Ostrander E.A."/>
            <person name="Goff S.P."/>
            <person name="Metzger M.J."/>
        </authorList>
    </citation>
    <scope>NUCLEOTIDE SEQUENCE</scope>
    <source>
        <strain evidence="3">MELC-2E11</strain>
        <tissue evidence="3">Siphon/mantle</tissue>
    </source>
</reference>
<evidence type="ECO:0000256" key="1">
    <source>
        <dbReference type="PROSITE-ProRule" id="PRU00024"/>
    </source>
</evidence>
<dbReference type="PROSITE" id="PS50119">
    <property type="entry name" value="ZF_BBOX"/>
    <property type="match status" value="1"/>
</dbReference>
<dbReference type="Proteomes" id="UP001164746">
    <property type="component" value="Chromosome 6"/>
</dbReference>
<dbReference type="CDD" id="cd19757">
    <property type="entry name" value="Bbox1"/>
    <property type="match status" value="1"/>
</dbReference>
<evidence type="ECO:0000313" key="4">
    <source>
        <dbReference type="Proteomes" id="UP001164746"/>
    </source>
</evidence>